<name>A0A9D2PWK1_9FIRM</name>
<dbReference type="Proteomes" id="UP000823863">
    <property type="component" value="Unassembled WGS sequence"/>
</dbReference>
<evidence type="ECO:0000313" key="1">
    <source>
        <dbReference type="EMBL" id="HJC67699.1"/>
    </source>
</evidence>
<proteinExistence type="predicted"/>
<reference evidence="1" key="2">
    <citation type="submission" date="2021-04" db="EMBL/GenBank/DDBJ databases">
        <authorList>
            <person name="Gilroy R."/>
        </authorList>
    </citation>
    <scope>NUCLEOTIDE SEQUENCE</scope>
    <source>
        <strain evidence="1">CHK198-12963</strain>
    </source>
</reference>
<gene>
    <name evidence="1" type="ORF">H9931_13480</name>
</gene>
<comment type="caution">
    <text evidence="1">The sequence shown here is derived from an EMBL/GenBank/DDBJ whole genome shotgun (WGS) entry which is preliminary data.</text>
</comment>
<dbReference type="PANTHER" id="PTHR34611">
    <property type="match status" value="1"/>
</dbReference>
<dbReference type="GO" id="GO:1990238">
    <property type="term" value="F:double-stranded DNA endonuclease activity"/>
    <property type="evidence" value="ECO:0007669"/>
    <property type="project" value="TreeGrafter"/>
</dbReference>
<evidence type="ECO:0000313" key="2">
    <source>
        <dbReference type="Proteomes" id="UP000823863"/>
    </source>
</evidence>
<evidence type="ECO:0008006" key="3">
    <source>
        <dbReference type="Google" id="ProtNLM"/>
    </source>
</evidence>
<dbReference type="PANTHER" id="PTHR34611:SF2">
    <property type="entry name" value="INACTIVE RECOMBINATION-PROMOTING NUCLEASE-LIKE PROTEIN RPNE-RELATED"/>
    <property type="match status" value="1"/>
</dbReference>
<dbReference type="GO" id="GO:0006310">
    <property type="term" value="P:DNA recombination"/>
    <property type="evidence" value="ECO:0007669"/>
    <property type="project" value="TreeGrafter"/>
</dbReference>
<protein>
    <recommendedName>
        <fullName evidence="3">Transposase</fullName>
    </recommendedName>
</protein>
<dbReference type="AlphaFoldDB" id="A0A9D2PWK1"/>
<accession>A0A9D2PWK1</accession>
<dbReference type="InterPro" id="IPR051699">
    <property type="entry name" value="Rpn/YhgA-like_nuclease"/>
</dbReference>
<reference evidence="1" key="1">
    <citation type="journal article" date="2021" name="PeerJ">
        <title>Extensive microbial diversity within the chicken gut microbiome revealed by metagenomics and culture.</title>
        <authorList>
            <person name="Gilroy R."/>
            <person name="Ravi A."/>
            <person name="Getino M."/>
            <person name="Pursley I."/>
            <person name="Horton D.L."/>
            <person name="Alikhan N.F."/>
            <person name="Baker D."/>
            <person name="Gharbi K."/>
            <person name="Hall N."/>
            <person name="Watson M."/>
            <person name="Adriaenssens E.M."/>
            <person name="Foster-Nyarko E."/>
            <person name="Jarju S."/>
            <person name="Secka A."/>
            <person name="Antonio M."/>
            <person name="Oren A."/>
            <person name="Chaudhuri R.R."/>
            <person name="La Ragione R."/>
            <person name="Hildebrand F."/>
            <person name="Pallen M.J."/>
        </authorList>
    </citation>
    <scope>NUCLEOTIDE SEQUENCE</scope>
    <source>
        <strain evidence="1">CHK198-12963</strain>
    </source>
</reference>
<dbReference type="EMBL" id="DWWB01000078">
    <property type="protein sequence ID" value="HJC67699.1"/>
    <property type="molecule type" value="Genomic_DNA"/>
</dbReference>
<sequence>MSEAASTNRNYKDSLFRMIFREKEKLLNLYNAINGTHYTDPEELVVTTIEDVLYMGLKNDVSFLIDDVLNLYEHQSTWNPNMPLRGLFYISSLYQGHIKSNDLDLYSTVLLKLPTPRYIVFYNGTKDEPDRTRMQLSDSFIKKDGEPCVECTALMLNINHGHNRELMTACRELYEYAYFVEKVREFLKAGLTRDAAIDRAMEHCIEAGILKDFLILHRAEVKDVILTEYDEKRHERTLIEQGIEIGKEQGIEIGKEQGSVIGKGQGVEIGKAEKATEIATNMLNDGIPPEKVKQYANLNDKQWADVFKGSVK</sequence>
<organism evidence="1 2">
    <name type="scientific">Candidatus Enterocloster excrementigallinarum</name>
    <dbReference type="NCBI Taxonomy" id="2838558"/>
    <lineage>
        <taxon>Bacteria</taxon>
        <taxon>Bacillati</taxon>
        <taxon>Bacillota</taxon>
        <taxon>Clostridia</taxon>
        <taxon>Lachnospirales</taxon>
        <taxon>Lachnospiraceae</taxon>
        <taxon>Enterocloster</taxon>
    </lineage>
</organism>